<sequence length="461" mass="49366">MTGTPERLPEPRTAVAARTRAVAVPPGGVMALQAAAGNRAVQRHIEQQKAGLDEATYQARADHSVLTNAFGDSNRGWIRIMTGGQERKIPAESLGGHHAEGLLLKKAAEIITPQALGNHPDDQRFARVLDMYTERRPCAPGHKYGNLRSRTFGTADDCHSMLQAALHAQTPVYYSVPDGDRDQWQKLRLAGTNRLAEEVVAGLRRGSVQFNGPIRAAHEARHGTPGRDYRREYRYWSTVTSRLEGVYAARTGKRPRDLHQDPLWTTRTPGRYGPLEWIEVGEESGSDVMLERIDKIRCDVLAAIESLPTPAPVYVDAGTSATRGRRGVSNSPAHPSGDALSDTEEPESSPDPTPPVPTRGAITPSPVAGVGGHGGTAVDAISSPPDALGGAAGGVEREEEEDDAEATASTPDEAASQWRGSGVAVFGPGGVQEEDEEPEGRHDPDLVPNAVSVDDPGYLPD</sequence>
<protein>
    <submittedName>
        <fullName evidence="2">Uncharacterized protein</fullName>
    </submittedName>
</protein>
<dbReference type="AlphaFoldDB" id="A0A562URJ7"/>
<dbReference type="EMBL" id="VLLL01000008">
    <property type="protein sequence ID" value="TWJ08242.1"/>
    <property type="molecule type" value="Genomic_DNA"/>
</dbReference>
<comment type="caution">
    <text evidence="2">The sequence shown here is derived from an EMBL/GenBank/DDBJ whole genome shotgun (WGS) entry which is preliminary data.</text>
</comment>
<evidence type="ECO:0000256" key="1">
    <source>
        <dbReference type="SAM" id="MobiDB-lite"/>
    </source>
</evidence>
<reference evidence="2 3" key="1">
    <citation type="journal article" date="2013" name="Stand. Genomic Sci.">
        <title>Genomic Encyclopedia of Type Strains, Phase I: The one thousand microbial genomes (KMG-I) project.</title>
        <authorList>
            <person name="Kyrpides N.C."/>
            <person name="Woyke T."/>
            <person name="Eisen J.A."/>
            <person name="Garrity G."/>
            <person name="Lilburn T.G."/>
            <person name="Beck B.J."/>
            <person name="Whitman W.B."/>
            <person name="Hugenholtz P."/>
            <person name="Klenk H.P."/>
        </authorList>
    </citation>
    <scope>NUCLEOTIDE SEQUENCE [LARGE SCALE GENOMIC DNA]</scope>
    <source>
        <strain evidence="2 3">DSM 45044</strain>
    </source>
</reference>
<name>A0A562URJ7_9ACTN</name>
<evidence type="ECO:0000313" key="3">
    <source>
        <dbReference type="Proteomes" id="UP000321617"/>
    </source>
</evidence>
<feature type="region of interest" description="Disordered" evidence="1">
    <location>
        <begin position="321"/>
        <end position="461"/>
    </location>
</feature>
<evidence type="ECO:0000313" key="2">
    <source>
        <dbReference type="EMBL" id="TWJ08242.1"/>
    </source>
</evidence>
<feature type="compositionally biased region" description="Low complexity" evidence="1">
    <location>
        <begin position="406"/>
        <end position="415"/>
    </location>
</feature>
<dbReference type="RefSeq" id="WP_147142611.1">
    <property type="nucleotide sequence ID" value="NZ_BAABIJ010000004.1"/>
</dbReference>
<accession>A0A562URJ7</accession>
<organism evidence="2 3">
    <name type="scientific">Stackebrandtia albiflava</name>
    <dbReference type="NCBI Taxonomy" id="406432"/>
    <lineage>
        <taxon>Bacteria</taxon>
        <taxon>Bacillati</taxon>
        <taxon>Actinomycetota</taxon>
        <taxon>Actinomycetes</taxon>
        <taxon>Glycomycetales</taxon>
        <taxon>Glycomycetaceae</taxon>
        <taxon>Stackebrandtia</taxon>
    </lineage>
</organism>
<gene>
    <name evidence="2" type="ORF">LX16_4467</name>
</gene>
<proteinExistence type="predicted"/>
<keyword evidence="3" id="KW-1185">Reference proteome</keyword>
<dbReference type="Proteomes" id="UP000321617">
    <property type="component" value="Unassembled WGS sequence"/>
</dbReference>